<comment type="caution">
    <text evidence="2">The sequence shown here is derived from an EMBL/GenBank/DDBJ whole genome shotgun (WGS) entry which is preliminary data.</text>
</comment>
<protein>
    <submittedName>
        <fullName evidence="2">MSP (Major sperm protein) domain-containing protein</fullName>
    </submittedName>
</protein>
<dbReference type="InterPro" id="IPR000535">
    <property type="entry name" value="MSP_dom"/>
</dbReference>
<proteinExistence type="predicted"/>
<evidence type="ECO:0000259" key="1">
    <source>
        <dbReference type="PROSITE" id="PS50202"/>
    </source>
</evidence>
<name>A0AAD4MKY8_9BILA</name>
<reference evidence="2" key="1">
    <citation type="submission" date="2022-01" db="EMBL/GenBank/DDBJ databases">
        <title>Genome Sequence Resource for Two Populations of Ditylenchus destructor, the Migratory Endoparasitic Phytonematode.</title>
        <authorList>
            <person name="Zhang H."/>
            <person name="Lin R."/>
            <person name="Xie B."/>
        </authorList>
    </citation>
    <scope>NUCLEOTIDE SEQUENCE</scope>
    <source>
        <strain evidence="2">BazhouSP</strain>
    </source>
</reference>
<dbReference type="AlphaFoldDB" id="A0AAD4MKY8"/>
<dbReference type="PANTHER" id="PTHR22947">
    <property type="entry name" value="MAJOR SPERM PROTEIN"/>
    <property type="match status" value="1"/>
</dbReference>
<dbReference type="PANTHER" id="PTHR22947:SF39">
    <property type="entry name" value="MSP DOMAIN-CONTAINING PROTEIN"/>
    <property type="match status" value="1"/>
</dbReference>
<organism evidence="2 3">
    <name type="scientific">Ditylenchus destructor</name>
    <dbReference type="NCBI Taxonomy" id="166010"/>
    <lineage>
        <taxon>Eukaryota</taxon>
        <taxon>Metazoa</taxon>
        <taxon>Ecdysozoa</taxon>
        <taxon>Nematoda</taxon>
        <taxon>Chromadorea</taxon>
        <taxon>Rhabditida</taxon>
        <taxon>Tylenchina</taxon>
        <taxon>Tylenchomorpha</taxon>
        <taxon>Sphaerularioidea</taxon>
        <taxon>Anguinidae</taxon>
        <taxon>Anguininae</taxon>
        <taxon>Ditylenchus</taxon>
    </lineage>
</organism>
<evidence type="ECO:0000313" key="3">
    <source>
        <dbReference type="Proteomes" id="UP001201812"/>
    </source>
</evidence>
<accession>A0AAD4MKY8</accession>
<feature type="domain" description="MSP" evidence="1">
    <location>
        <begin position="2"/>
        <end position="118"/>
    </location>
</feature>
<dbReference type="PROSITE" id="PS50202">
    <property type="entry name" value="MSP"/>
    <property type="match status" value="1"/>
</dbReference>
<dbReference type="InterPro" id="IPR051774">
    <property type="entry name" value="Sperm-specific_class_P"/>
</dbReference>
<gene>
    <name evidence="2" type="ORF">DdX_20337</name>
</gene>
<dbReference type="Gene3D" id="2.60.40.10">
    <property type="entry name" value="Immunoglobulins"/>
    <property type="match status" value="1"/>
</dbReference>
<keyword evidence="3" id="KW-1185">Reference proteome</keyword>
<dbReference type="SUPFAM" id="SSF49354">
    <property type="entry name" value="PapD-like"/>
    <property type="match status" value="1"/>
</dbReference>
<dbReference type="Proteomes" id="UP001201812">
    <property type="component" value="Unassembled WGS sequence"/>
</dbReference>
<sequence length="118" mass="12751">MSLAVIPPAVEVAASGGVTTHRLFSLSAKRLAFKVKSTNNDHYSVNPVYGFIEPTQSAILEVTRLEGPPTKPPGDRLVIQYLEVGADVTDATELFKRGSPPHVKVALIATKKPPGRRY</sequence>
<dbReference type="Pfam" id="PF00635">
    <property type="entry name" value="Motile_Sperm"/>
    <property type="match status" value="1"/>
</dbReference>
<dbReference type="EMBL" id="JAKKPZ010000559">
    <property type="protein sequence ID" value="KAI1694004.1"/>
    <property type="molecule type" value="Genomic_DNA"/>
</dbReference>
<dbReference type="InterPro" id="IPR008962">
    <property type="entry name" value="PapD-like_sf"/>
</dbReference>
<dbReference type="InterPro" id="IPR013783">
    <property type="entry name" value="Ig-like_fold"/>
</dbReference>
<evidence type="ECO:0000313" key="2">
    <source>
        <dbReference type="EMBL" id="KAI1694004.1"/>
    </source>
</evidence>